<dbReference type="GO" id="GO:0016491">
    <property type="term" value="F:oxidoreductase activity"/>
    <property type="evidence" value="ECO:0007669"/>
    <property type="project" value="InterPro"/>
</dbReference>
<organism evidence="2 3">
    <name type="scientific">Ramalina farinacea</name>
    <dbReference type="NCBI Taxonomy" id="258253"/>
    <lineage>
        <taxon>Eukaryota</taxon>
        <taxon>Fungi</taxon>
        <taxon>Dikarya</taxon>
        <taxon>Ascomycota</taxon>
        <taxon>Pezizomycotina</taxon>
        <taxon>Lecanoromycetes</taxon>
        <taxon>OSLEUM clade</taxon>
        <taxon>Lecanoromycetidae</taxon>
        <taxon>Lecanorales</taxon>
        <taxon>Lecanorineae</taxon>
        <taxon>Ramalinaceae</taxon>
        <taxon>Ramalina</taxon>
    </lineage>
</organism>
<accession>A0AA43QNV4</accession>
<feature type="domain" description="Alkyl hydroperoxide reductase subunit C/ Thiol specific antioxidant" evidence="1">
    <location>
        <begin position="21"/>
        <end position="119"/>
    </location>
</feature>
<dbReference type="SUPFAM" id="SSF52833">
    <property type="entry name" value="Thioredoxin-like"/>
    <property type="match status" value="1"/>
</dbReference>
<evidence type="ECO:0000313" key="2">
    <source>
        <dbReference type="EMBL" id="MDI1489895.1"/>
    </source>
</evidence>
<keyword evidence="3" id="KW-1185">Reference proteome</keyword>
<dbReference type="Proteomes" id="UP001161017">
    <property type="component" value="Unassembled WGS sequence"/>
</dbReference>
<evidence type="ECO:0000313" key="3">
    <source>
        <dbReference type="Proteomes" id="UP001161017"/>
    </source>
</evidence>
<protein>
    <recommendedName>
        <fullName evidence="1">Alkyl hydroperoxide reductase subunit C/ Thiol specific antioxidant domain-containing protein</fullName>
    </recommendedName>
</protein>
<evidence type="ECO:0000259" key="1">
    <source>
        <dbReference type="Pfam" id="PF00578"/>
    </source>
</evidence>
<dbReference type="AlphaFoldDB" id="A0AA43QNV4"/>
<dbReference type="EMBL" id="JAPUFD010000010">
    <property type="protein sequence ID" value="MDI1489895.1"/>
    <property type="molecule type" value="Genomic_DNA"/>
</dbReference>
<reference evidence="2" key="1">
    <citation type="journal article" date="2023" name="Genome Biol. Evol.">
        <title>First Whole Genome Sequence and Flow Cytometry Genome Size Data for the Lichen-Forming Fungus Ramalina farinacea (Ascomycota).</title>
        <authorList>
            <person name="Llewellyn T."/>
            <person name="Mian S."/>
            <person name="Hill R."/>
            <person name="Leitch I.J."/>
            <person name="Gaya E."/>
        </authorList>
    </citation>
    <scope>NUCLEOTIDE SEQUENCE</scope>
    <source>
        <strain evidence="2">LIQ254RAFAR</strain>
    </source>
</reference>
<dbReference type="Pfam" id="PF00578">
    <property type="entry name" value="AhpC-TSA"/>
    <property type="match status" value="1"/>
</dbReference>
<gene>
    <name evidence="2" type="ORF">OHK93_001094</name>
</gene>
<dbReference type="InterPro" id="IPR036249">
    <property type="entry name" value="Thioredoxin-like_sf"/>
</dbReference>
<name>A0AA43QNV4_9LECA</name>
<proteinExistence type="predicted"/>
<comment type="caution">
    <text evidence="2">The sequence shown here is derived from an EMBL/GenBank/DDBJ whole genome shotgun (WGS) entry which is preliminary data.</text>
</comment>
<dbReference type="Gene3D" id="3.40.30.10">
    <property type="entry name" value="Glutaredoxin"/>
    <property type="match status" value="1"/>
</dbReference>
<dbReference type="InterPro" id="IPR000866">
    <property type="entry name" value="AhpC/TSA"/>
</dbReference>
<dbReference type="GO" id="GO:0016209">
    <property type="term" value="F:antioxidant activity"/>
    <property type="evidence" value="ECO:0007669"/>
    <property type="project" value="InterPro"/>
</dbReference>
<sequence>MAVTTTTNPIQRYDEIRATSDFIFVVFYRGHWCPFCQAYLKQLQSLTSRISAAGGHVLTVTAESETELPKMRQATGYDGETIVDVENLLVKELARRGIIDVAISEKKGYPHGMAQPAVLIGTKQKVVYKWAIVPAVMNLGGAKDRPSLTEVWENAEAEMQGKPAVHATIPLLSFLQGIKQKIFG</sequence>